<evidence type="ECO:0000313" key="2">
    <source>
        <dbReference type="Proteomes" id="UP000019202"/>
    </source>
</evidence>
<protein>
    <submittedName>
        <fullName evidence="1">Uncharacterized protein</fullName>
    </submittedName>
</protein>
<reference evidence="1" key="1">
    <citation type="submission" date="2013-11" db="EMBL/GenBank/DDBJ databases">
        <title>Draft genome sequence and annotation of the entomopathogenic bacteria, Xenorhabdus cabanillasi strain JM26 and Xenorhabdus szentirmai strain DSM 16338.</title>
        <authorList>
            <person name="Gualtieri M."/>
            <person name="Ogier J.C."/>
            <person name="Pages S."/>
            <person name="Givaudan A."/>
            <person name="Gaudriault S."/>
        </authorList>
    </citation>
    <scope>NUCLEOTIDE SEQUENCE [LARGE SCALE GENOMIC DNA]</scope>
    <source>
        <strain evidence="1">DSM 16338</strain>
    </source>
</reference>
<name>W1J564_9GAMM</name>
<dbReference type="Proteomes" id="UP000019202">
    <property type="component" value="Unassembled WGS sequence"/>
</dbReference>
<gene>
    <name evidence="1" type="ORF">XSR1_650023</name>
</gene>
<keyword evidence="2" id="KW-1185">Reference proteome</keyword>
<organism evidence="1 2">
    <name type="scientific">Xenorhabdus szentirmaii DSM 16338</name>
    <dbReference type="NCBI Taxonomy" id="1427518"/>
    <lineage>
        <taxon>Bacteria</taxon>
        <taxon>Pseudomonadati</taxon>
        <taxon>Pseudomonadota</taxon>
        <taxon>Gammaproteobacteria</taxon>
        <taxon>Enterobacterales</taxon>
        <taxon>Morganellaceae</taxon>
        <taxon>Xenorhabdus</taxon>
    </lineage>
</organism>
<proteinExistence type="predicted"/>
<sequence length="137" mass="14608">MKSKTSWSPIDILRKLLPAHAGHDDLHGIPIAGNRGAIVARSGITPYKNKPANPDVFTAPGDEIPASAQLPEERLSRYAMLSMMAKSPTVAAALNIHIANALSMDKKSRAIITIAPKTPLTPHSASTVKPCKVIWGN</sequence>
<dbReference type="EMBL" id="CBXF010000127">
    <property type="protein sequence ID" value="CDL85208.1"/>
    <property type="molecule type" value="Genomic_DNA"/>
</dbReference>
<dbReference type="AlphaFoldDB" id="W1J564"/>
<dbReference type="STRING" id="1427518.XSR1_650023"/>
<accession>W1J564</accession>
<comment type="caution">
    <text evidence="1">The sequence shown here is derived from an EMBL/GenBank/DDBJ whole genome shotgun (WGS) entry which is preliminary data.</text>
</comment>
<evidence type="ECO:0000313" key="1">
    <source>
        <dbReference type="EMBL" id="CDL85208.1"/>
    </source>
</evidence>
<dbReference type="RefSeq" id="WP_099139184.1">
    <property type="nucleotide sequence ID" value="NZ_CAWNPB010000045.1"/>
</dbReference>